<proteinExistence type="predicted"/>
<dbReference type="InterPro" id="IPR027417">
    <property type="entry name" value="P-loop_NTPase"/>
</dbReference>
<comment type="caution">
    <text evidence="2">The sequence shown here is derived from an EMBL/GenBank/DDBJ whole genome shotgun (WGS) entry which is preliminary data.</text>
</comment>
<reference evidence="2 3" key="1">
    <citation type="journal article" date="2014" name="Genome Biol. Evol.">
        <title>The genome of the myxosporean Thelohanellus kitauei shows adaptations to nutrient acquisition within its fish host.</title>
        <authorList>
            <person name="Yang Y."/>
            <person name="Xiong J."/>
            <person name="Zhou Z."/>
            <person name="Huo F."/>
            <person name="Miao W."/>
            <person name="Ran C."/>
            <person name="Liu Y."/>
            <person name="Zhang J."/>
            <person name="Feng J."/>
            <person name="Wang M."/>
            <person name="Wang M."/>
            <person name="Wang L."/>
            <person name="Yao B."/>
        </authorList>
    </citation>
    <scope>NUCLEOTIDE SEQUENCE [LARGE SCALE GENOMIC DNA]</scope>
    <source>
        <strain evidence="2">Wuqing</strain>
    </source>
</reference>
<dbReference type="SUPFAM" id="SSF52540">
    <property type="entry name" value="P-loop containing nucleoside triphosphate hydrolases"/>
    <property type="match status" value="1"/>
</dbReference>
<dbReference type="GO" id="GO:0003724">
    <property type="term" value="F:RNA helicase activity"/>
    <property type="evidence" value="ECO:0007669"/>
    <property type="project" value="InterPro"/>
</dbReference>
<dbReference type="InterPro" id="IPR000605">
    <property type="entry name" value="Helicase_SF3_ssDNA/RNA_vir"/>
</dbReference>
<dbReference type="Proteomes" id="UP000031668">
    <property type="component" value="Unassembled WGS sequence"/>
</dbReference>
<sequence>MANSCSQVFFITIDAEEWESPSNMHPMISYIKGQKELCRETGYVYWKIICYFQRSQTIDHVKLFLNCPSAQITTSSYECADSYMWNDEIAVEGSKFEHGSKSPKRDSKRNWDAILTLAKENKISDCPAYVQIKYGKELHRIAEMNMKPVRRSGLNVFFIFGETGSDKTHFCLEKWPEAYWKHNANIWWDGYIDEKVVIIDDFEGEISPKNMRRYMDECPCLLEIKGSLIYAHYTTLVITSRHQIKDWWRKKYKDIDLGAIQTRITRSINIKNKLDLISLRYIILALLVLKKFVINIC</sequence>
<feature type="domain" description="Helicase superfamily 3 single-stranded DNA/RNA virus" evidence="1">
    <location>
        <begin position="159"/>
        <end position="208"/>
    </location>
</feature>
<name>A0A0C2IZY7_THEKT</name>
<accession>A0A0C2IZY7</accession>
<dbReference type="Gene3D" id="3.40.1310.20">
    <property type="match status" value="1"/>
</dbReference>
<dbReference type="GO" id="GO:0003723">
    <property type="term" value="F:RNA binding"/>
    <property type="evidence" value="ECO:0007669"/>
    <property type="project" value="InterPro"/>
</dbReference>
<dbReference type="Gene3D" id="3.40.50.300">
    <property type="entry name" value="P-loop containing nucleotide triphosphate hydrolases"/>
    <property type="match status" value="1"/>
</dbReference>
<keyword evidence="3" id="KW-1185">Reference proteome</keyword>
<dbReference type="AlphaFoldDB" id="A0A0C2IZY7"/>
<organism evidence="2 3">
    <name type="scientific">Thelohanellus kitauei</name>
    <name type="common">Myxosporean</name>
    <dbReference type="NCBI Taxonomy" id="669202"/>
    <lineage>
        <taxon>Eukaryota</taxon>
        <taxon>Metazoa</taxon>
        <taxon>Cnidaria</taxon>
        <taxon>Myxozoa</taxon>
        <taxon>Myxosporea</taxon>
        <taxon>Bivalvulida</taxon>
        <taxon>Platysporina</taxon>
        <taxon>Myxobolidae</taxon>
        <taxon>Thelohanellus</taxon>
    </lineage>
</organism>
<protein>
    <submittedName>
        <fullName evidence="2">Replication-associated protein</fullName>
    </submittedName>
</protein>
<evidence type="ECO:0000259" key="1">
    <source>
        <dbReference type="Pfam" id="PF00910"/>
    </source>
</evidence>
<dbReference type="Pfam" id="PF00910">
    <property type="entry name" value="RNA_helicase"/>
    <property type="match status" value="1"/>
</dbReference>
<dbReference type="OrthoDB" id="6433169at2759"/>
<evidence type="ECO:0000313" key="2">
    <source>
        <dbReference type="EMBL" id="KII62392.1"/>
    </source>
</evidence>
<gene>
    <name evidence="2" type="ORF">RF11_02512</name>
</gene>
<dbReference type="EMBL" id="JWZT01004999">
    <property type="protein sequence ID" value="KII62392.1"/>
    <property type="molecule type" value="Genomic_DNA"/>
</dbReference>
<evidence type="ECO:0000313" key="3">
    <source>
        <dbReference type="Proteomes" id="UP000031668"/>
    </source>
</evidence>